<evidence type="ECO:0000313" key="4">
    <source>
        <dbReference type="Proteomes" id="UP000199230"/>
    </source>
</evidence>
<dbReference type="InterPro" id="IPR006442">
    <property type="entry name" value="Antitoxin_Phd/YefM"/>
</dbReference>
<evidence type="ECO:0000313" key="3">
    <source>
        <dbReference type="EMBL" id="SDY99375.1"/>
    </source>
</evidence>
<evidence type="ECO:0000256" key="1">
    <source>
        <dbReference type="ARBA" id="ARBA00009981"/>
    </source>
</evidence>
<dbReference type="RefSeq" id="WP_093313935.1">
    <property type="nucleotide sequence ID" value="NZ_FNPV01000006.1"/>
</dbReference>
<reference evidence="3 4" key="1">
    <citation type="submission" date="2016-10" db="EMBL/GenBank/DDBJ databases">
        <authorList>
            <person name="de Groot N.N."/>
        </authorList>
    </citation>
    <scope>NUCLEOTIDE SEQUENCE [LARGE SCALE GENOMIC DNA]</scope>
    <source>
        <strain evidence="3 4">APO</strain>
    </source>
</reference>
<dbReference type="SUPFAM" id="SSF143120">
    <property type="entry name" value="YefM-like"/>
    <property type="match status" value="1"/>
</dbReference>
<dbReference type="Proteomes" id="UP000199230">
    <property type="component" value="Unassembled WGS sequence"/>
</dbReference>
<keyword evidence="4" id="KW-1185">Reference proteome</keyword>
<dbReference type="PANTHER" id="PTHR33713:SF6">
    <property type="entry name" value="ANTITOXIN YEFM"/>
    <property type="match status" value="1"/>
</dbReference>
<dbReference type="AlphaFoldDB" id="A0A1H3PEZ5"/>
<dbReference type="Pfam" id="PF02604">
    <property type="entry name" value="PhdYeFM_antitox"/>
    <property type="match status" value="1"/>
</dbReference>
<sequence>MIALNGSKVRSHFKEVCDQVVEDAEAVIITRSRGENVVLMSESEYNNIMENFRIFSHPERYKKIRDGIDQYEKGKTSQRELIHE</sequence>
<comment type="function">
    <text evidence="2">Antitoxin component of a type II toxin-antitoxin (TA) system.</text>
</comment>
<gene>
    <name evidence="3" type="ORF">SAMN05192546_106163</name>
</gene>
<protein>
    <recommendedName>
        <fullName evidence="2">Antitoxin</fullName>
    </recommendedName>
</protein>
<dbReference type="InterPro" id="IPR051405">
    <property type="entry name" value="phD/YefM_antitoxin"/>
</dbReference>
<dbReference type="Gene3D" id="3.40.1620.10">
    <property type="entry name" value="YefM-like domain"/>
    <property type="match status" value="1"/>
</dbReference>
<name>A0A1H3PEZ5_9FIRM</name>
<evidence type="ECO:0000256" key="2">
    <source>
        <dbReference type="RuleBase" id="RU362080"/>
    </source>
</evidence>
<accession>A0A1H3PEZ5</accession>
<dbReference type="STRING" id="159292.SAMN05192546_106163"/>
<dbReference type="OrthoDB" id="6427at2"/>
<proteinExistence type="inferred from homology"/>
<dbReference type="InterPro" id="IPR036165">
    <property type="entry name" value="YefM-like_sf"/>
</dbReference>
<dbReference type="NCBIfam" id="TIGR01552">
    <property type="entry name" value="phd_fam"/>
    <property type="match status" value="1"/>
</dbReference>
<comment type="similarity">
    <text evidence="1 2">Belongs to the phD/YefM antitoxin family.</text>
</comment>
<organism evidence="3 4">
    <name type="scientific">Tindallia californiensis</name>
    <dbReference type="NCBI Taxonomy" id="159292"/>
    <lineage>
        <taxon>Bacteria</taxon>
        <taxon>Bacillati</taxon>
        <taxon>Bacillota</taxon>
        <taxon>Clostridia</taxon>
        <taxon>Peptostreptococcales</taxon>
        <taxon>Tindalliaceae</taxon>
        <taxon>Tindallia</taxon>
    </lineage>
</organism>
<dbReference type="EMBL" id="FNPV01000006">
    <property type="protein sequence ID" value="SDY99375.1"/>
    <property type="molecule type" value="Genomic_DNA"/>
</dbReference>
<dbReference type="PANTHER" id="PTHR33713">
    <property type="entry name" value="ANTITOXIN YAFN-RELATED"/>
    <property type="match status" value="1"/>
</dbReference>